<name>W7U6I0_9STRA</name>
<dbReference type="InterPro" id="IPR012341">
    <property type="entry name" value="6hp_glycosidase-like_sf"/>
</dbReference>
<comment type="caution">
    <text evidence="5">The sequence shown here is derived from an EMBL/GenBank/DDBJ whole genome shotgun (WGS) entry which is preliminary data.</text>
</comment>
<sequence>MRLQTLPATVLLTAAVLGVTESVAQQSLRGMTATPANKAGGKYKPFFLPYSNTSGIPRVDADYHDSLKATWEGLKARNIDPYDIKLVHRPRSETPNDAVSEGVGYGLLLALYSNDQEYFNMQLDNAERYMWNWRNFHDWRINEQGSIQGTGAATDAEEDIALACIFAQHLVDKGVWEPHTTPKGASYGKRAQEILDAMWDVGMIQDGKFLAPAAGWGGRDFVNPGYFAPAWYKIFAEFDANADRHDWKAVVDQSYESILANVGSDKGLIPDWMTPAGTFYYQGLGYNAYLDGRGFYKDAIRTHWRLATDALWFNDERAKEFLAKAYTFLEGKGGPKEANFFTMEGEPVPMTDFWDFDNNQRRRHRFEHSHLTMGMWATTGFVAAGPKESKPYSDELLSFYEGGDYWGHKIDPAGGTEDIEHNEMYFDQFLAWFGASTISGQEHDKQFNKLMEILKYAKKYNTCTCRGPAW</sequence>
<dbReference type="EMBL" id="AZIL01000314">
    <property type="protein sequence ID" value="EWM28394.1"/>
    <property type="molecule type" value="Genomic_DNA"/>
</dbReference>
<dbReference type="GO" id="GO:0005975">
    <property type="term" value="P:carbohydrate metabolic process"/>
    <property type="evidence" value="ECO:0007669"/>
    <property type="project" value="InterPro"/>
</dbReference>
<dbReference type="Proteomes" id="UP000019335">
    <property type="component" value="Chromosome 5"/>
</dbReference>
<evidence type="ECO:0000256" key="4">
    <source>
        <dbReference type="SAM" id="SignalP"/>
    </source>
</evidence>
<accession>W7U6I0</accession>
<evidence type="ECO:0000256" key="1">
    <source>
        <dbReference type="ARBA" id="ARBA00009209"/>
    </source>
</evidence>
<dbReference type="AlphaFoldDB" id="W7U6I0"/>
<dbReference type="InterPro" id="IPR002037">
    <property type="entry name" value="Glyco_hydro_8"/>
</dbReference>
<organism evidence="5 6">
    <name type="scientific">Nannochloropsis gaditana</name>
    <dbReference type="NCBI Taxonomy" id="72520"/>
    <lineage>
        <taxon>Eukaryota</taxon>
        <taxon>Sar</taxon>
        <taxon>Stramenopiles</taxon>
        <taxon>Ochrophyta</taxon>
        <taxon>Eustigmatophyceae</taxon>
        <taxon>Eustigmatales</taxon>
        <taxon>Monodopsidaceae</taxon>
        <taxon>Nannochloropsis</taxon>
    </lineage>
</organism>
<keyword evidence="6" id="KW-1185">Reference proteome</keyword>
<dbReference type="InterPro" id="IPR008928">
    <property type="entry name" value="6-hairpin_glycosidase_sf"/>
</dbReference>
<dbReference type="OrthoDB" id="188443at2759"/>
<evidence type="ECO:0000256" key="2">
    <source>
        <dbReference type="ARBA" id="ARBA00022801"/>
    </source>
</evidence>
<evidence type="ECO:0000256" key="3">
    <source>
        <dbReference type="ARBA" id="ARBA00023295"/>
    </source>
</evidence>
<feature type="signal peptide" evidence="4">
    <location>
        <begin position="1"/>
        <end position="24"/>
    </location>
</feature>
<reference evidence="5 6" key="1">
    <citation type="journal article" date="2014" name="Mol. Plant">
        <title>Chromosome Scale Genome Assembly and Transcriptome Profiling of Nannochloropsis gaditana in Nitrogen Depletion.</title>
        <authorList>
            <person name="Corteggiani Carpinelli E."/>
            <person name="Telatin A."/>
            <person name="Vitulo N."/>
            <person name="Forcato C."/>
            <person name="D'Angelo M."/>
            <person name="Schiavon R."/>
            <person name="Vezzi A."/>
            <person name="Giacometti G.M."/>
            <person name="Morosinotto T."/>
            <person name="Valle G."/>
        </authorList>
    </citation>
    <scope>NUCLEOTIDE SEQUENCE [LARGE SCALE GENOMIC DNA]</scope>
    <source>
        <strain evidence="5 6">B-31</strain>
    </source>
</reference>
<proteinExistence type="inferred from homology"/>
<dbReference type="SUPFAM" id="SSF48208">
    <property type="entry name" value="Six-hairpin glycosidases"/>
    <property type="match status" value="1"/>
</dbReference>
<gene>
    <name evidence="5" type="ORF">Naga_100369g4</name>
</gene>
<dbReference type="Gene3D" id="1.50.10.10">
    <property type="match status" value="1"/>
</dbReference>
<evidence type="ECO:0000313" key="6">
    <source>
        <dbReference type="Proteomes" id="UP000019335"/>
    </source>
</evidence>
<comment type="similarity">
    <text evidence="1">Belongs to the glycosyl hydrolase 8 (cellulase D) family.</text>
</comment>
<dbReference type="PRINTS" id="PR00735">
    <property type="entry name" value="GLHYDRLASE8"/>
</dbReference>
<dbReference type="GO" id="GO:0004553">
    <property type="term" value="F:hydrolase activity, hydrolyzing O-glycosyl compounds"/>
    <property type="evidence" value="ECO:0007669"/>
    <property type="project" value="InterPro"/>
</dbReference>
<keyword evidence="3" id="KW-0326">Glycosidase</keyword>
<keyword evidence="4" id="KW-0732">Signal</keyword>
<protein>
    <submittedName>
        <fullName evidence="5">Glycoside hydrolase family 8</fullName>
    </submittedName>
</protein>
<evidence type="ECO:0000313" key="5">
    <source>
        <dbReference type="EMBL" id="EWM28394.1"/>
    </source>
</evidence>
<dbReference type="Pfam" id="PF01270">
    <property type="entry name" value="Glyco_hydro_8"/>
    <property type="match status" value="1"/>
</dbReference>
<feature type="chain" id="PRO_5004901634" evidence="4">
    <location>
        <begin position="25"/>
        <end position="470"/>
    </location>
</feature>
<keyword evidence="2 5" id="KW-0378">Hydrolase</keyword>